<dbReference type="InterPro" id="IPR052384">
    <property type="entry name" value="TMTC_O-mannosyltransferase"/>
</dbReference>
<keyword evidence="1" id="KW-1133">Transmembrane helix</keyword>
<dbReference type="RefSeq" id="WP_222581786.1">
    <property type="nucleotide sequence ID" value="NZ_JAHVHU010000027.1"/>
</dbReference>
<dbReference type="PANTHER" id="PTHR44216:SF3">
    <property type="entry name" value="PROTEIN O-MANNOSYL-TRANSFERASE TMTC2"/>
    <property type="match status" value="1"/>
</dbReference>
<name>A0A953LD64_9BACT</name>
<accession>A0A953LD64</accession>
<evidence type="ECO:0000256" key="1">
    <source>
        <dbReference type="SAM" id="Phobius"/>
    </source>
</evidence>
<protein>
    <recommendedName>
        <fullName evidence="4">Glycosyltransferase RgtA/B/C/D-like domain-containing protein</fullName>
    </recommendedName>
</protein>
<dbReference type="AlphaFoldDB" id="A0A953LD64"/>
<feature type="transmembrane region" description="Helical" evidence="1">
    <location>
        <begin position="375"/>
        <end position="396"/>
    </location>
</feature>
<dbReference type="EMBL" id="JAHVHU010000027">
    <property type="protein sequence ID" value="MBY5960236.1"/>
    <property type="molecule type" value="Genomic_DNA"/>
</dbReference>
<feature type="transmembrane region" description="Helical" evidence="1">
    <location>
        <begin position="81"/>
        <end position="101"/>
    </location>
</feature>
<keyword evidence="3" id="KW-1185">Reference proteome</keyword>
<feature type="transmembrane region" description="Helical" evidence="1">
    <location>
        <begin position="213"/>
        <end position="232"/>
    </location>
</feature>
<organism evidence="2 3">
    <name type="scientific">Membranihabitans marinus</name>
    <dbReference type="NCBI Taxonomy" id="1227546"/>
    <lineage>
        <taxon>Bacteria</taxon>
        <taxon>Pseudomonadati</taxon>
        <taxon>Bacteroidota</taxon>
        <taxon>Saprospiria</taxon>
        <taxon>Saprospirales</taxon>
        <taxon>Saprospiraceae</taxon>
        <taxon>Membranihabitans</taxon>
    </lineage>
</organism>
<feature type="transmembrane region" description="Helical" evidence="1">
    <location>
        <begin position="289"/>
        <end position="309"/>
    </location>
</feature>
<keyword evidence="1" id="KW-0812">Transmembrane</keyword>
<feature type="transmembrane region" description="Helical" evidence="1">
    <location>
        <begin position="252"/>
        <end position="269"/>
    </location>
</feature>
<evidence type="ECO:0008006" key="4">
    <source>
        <dbReference type="Google" id="ProtNLM"/>
    </source>
</evidence>
<evidence type="ECO:0000313" key="2">
    <source>
        <dbReference type="EMBL" id="MBY5960236.1"/>
    </source>
</evidence>
<evidence type="ECO:0000313" key="3">
    <source>
        <dbReference type="Proteomes" id="UP000753961"/>
    </source>
</evidence>
<dbReference type="PANTHER" id="PTHR44216">
    <property type="entry name" value="PROTEIN O-MANNOSYL-TRANSFERASE TMTC2"/>
    <property type="match status" value="1"/>
</dbReference>
<feature type="transmembrane region" description="Helical" evidence="1">
    <location>
        <begin position="113"/>
        <end position="133"/>
    </location>
</feature>
<proteinExistence type="predicted"/>
<feature type="transmembrane region" description="Helical" evidence="1">
    <location>
        <begin position="315"/>
        <end position="334"/>
    </location>
</feature>
<feature type="transmembrane region" description="Helical" evidence="1">
    <location>
        <begin position="139"/>
        <end position="161"/>
    </location>
</feature>
<feature type="transmembrane region" description="Helical" evidence="1">
    <location>
        <begin position="168"/>
        <end position="184"/>
    </location>
</feature>
<dbReference type="Proteomes" id="UP000753961">
    <property type="component" value="Unassembled WGS sequence"/>
</dbReference>
<keyword evidence="1" id="KW-0472">Membrane</keyword>
<gene>
    <name evidence="2" type="ORF">KUV50_18945</name>
</gene>
<dbReference type="GO" id="GO:0000030">
    <property type="term" value="F:mannosyltransferase activity"/>
    <property type="evidence" value="ECO:0007669"/>
    <property type="project" value="TreeGrafter"/>
</dbReference>
<sequence>MIIFILVLCTAVFLAFYPALTNDFQQSWDDQWMLLENPILFYPTWEEIGRSFLSFYHNQYSPINQLYYLGIYALAGFDPTAFHLGSVLIHTINAVLVYLLVSRIVKLLKPAIRPGTLSTVAGLIALVFAIHPLQVESVAWISASKVVLYTTFTLAGLLSYISYKNQKKYIYLVITFLCYIASLMVKEQAVIFPLNLVLLDLLYHAYRKGHLRTAVWLEKIPFFLMAFGYWYWSAQNSVGVLEINTMYPWYDRIIFGGYSLIVYIFRFFVPVNLSHFYAYPMLSGEAMPLYYYGYIVLALLFVGYLFDLYRSKKWIPLFSLLFFVVNILLVLHIMPVPRGNITADRYMYLSIIGLSGWTVWQGGQLYLQFRNRKSWALSFTRMIPILILVYLGSFMLHSNTISRKWKDSETLKLDVKNHLYYMTAENRGEDED</sequence>
<comment type="caution">
    <text evidence="2">The sequence shown here is derived from an EMBL/GenBank/DDBJ whole genome shotgun (WGS) entry which is preliminary data.</text>
</comment>
<dbReference type="GO" id="GO:0035269">
    <property type="term" value="P:protein O-linked glycosylation via mannose"/>
    <property type="evidence" value="ECO:0007669"/>
    <property type="project" value="TreeGrafter"/>
</dbReference>
<feature type="transmembrane region" description="Helical" evidence="1">
    <location>
        <begin position="346"/>
        <end position="363"/>
    </location>
</feature>
<reference evidence="2" key="1">
    <citation type="submission" date="2021-06" db="EMBL/GenBank/DDBJ databases">
        <title>44 bacteria genomes isolated from Dapeng, Shenzhen.</title>
        <authorList>
            <person name="Zheng W."/>
            <person name="Yu S."/>
            <person name="Huang Y."/>
        </authorList>
    </citation>
    <scope>NUCLEOTIDE SEQUENCE</scope>
    <source>
        <strain evidence="2">DP5N28-2</strain>
    </source>
</reference>